<keyword evidence="5" id="KW-0732">Signal</keyword>
<evidence type="ECO:0000313" key="7">
    <source>
        <dbReference type="EMBL" id="CAD7459610.1"/>
    </source>
</evidence>
<feature type="domain" description="Carboxylesterase type B" evidence="6">
    <location>
        <begin position="41"/>
        <end position="313"/>
    </location>
</feature>
<dbReference type="SUPFAM" id="SSF53474">
    <property type="entry name" value="alpha/beta-Hydrolases"/>
    <property type="match status" value="1"/>
</dbReference>
<dbReference type="Pfam" id="PF00135">
    <property type="entry name" value="COesterase"/>
    <property type="match status" value="2"/>
</dbReference>
<protein>
    <recommendedName>
        <fullName evidence="5">Carboxylic ester hydrolase</fullName>
        <ecNumber evidence="5">3.1.1.-</ecNumber>
    </recommendedName>
</protein>
<dbReference type="GO" id="GO:0052689">
    <property type="term" value="F:carboxylic ester hydrolase activity"/>
    <property type="evidence" value="ECO:0007669"/>
    <property type="project" value="UniProtKB-KW"/>
</dbReference>
<dbReference type="EC" id="3.1.1.-" evidence="5"/>
<evidence type="ECO:0000256" key="5">
    <source>
        <dbReference type="RuleBase" id="RU361235"/>
    </source>
</evidence>
<organism evidence="7">
    <name type="scientific">Timema tahoe</name>
    <dbReference type="NCBI Taxonomy" id="61484"/>
    <lineage>
        <taxon>Eukaryota</taxon>
        <taxon>Metazoa</taxon>
        <taxon>Ecdysozoa</taxon>
        <taxon>Arthropoda</taxon>
        <taxon>Hexapoda</taxon>
        <taxon>Insecta</taxon>
        <taxon>Pterygota</taxon>
        <taxon>Neoptera</taxon>
        <taxon>Polyneoptera</taxon>
        <taxon>Phasmatodea</taxon>
        <taxon>Timematodea</taxon>
        <taxon>Timematoidea</taxon>
        <taxon>Timematidae</taxon>
        <taxon>Timema</taxon>
    </lineage>
</organism>
<keyword evidence="2" id="KW-0719">Serine esterase</keyword>
<dbReference type="InterPro" id="IPR019826">
    <property type="entry name" value="Carboxylesterase_B_AS"/>
</dbReference>
<dbReference type="PANTHER" id="PTHR11559">
    <property type="entry name" value="CARBOXYLESTERASE"/>
    <property type="match status" value="1"/>
</dbReference>
<evidence type="ECO:0000256" key="2">
    <source>
        <dbReference type="ARBA" id="ARBA00022487"/>
    </source>
</evidence>
<dbReference type="InterPro" id="IPR029058">
    <property type="entry name" value="AB_hydrolase_fold"/>
</dbReference>
<dbReference type="EMBL" id="OE003006">
    <property type="protein sequence ID" value="CAD7459610.1"/>
    <property type="molecule type" value="Genomic_DNA"/>
</dbReference>
<dbReference type="InterPro" id="IPR019819">
    <property type="entry name" value="Carboxylesterase_B_CS"/>
</dbReference>
<comment type="similarity">
    <text evidence="1 5">Belongs to the type-B carboxylesterase/lipase family.</text>
</comment>
<feature type="domain" description="Carboxylesterase type B" evidence="6">
    <location>
        <begin position="416"/>
        <end position="654"/>
    </location>
</feature>
<reference evidence="7" key="1">
    <citation type="submission" date="2020-11" db="EMBL/GenBank/DDBJ databases">
        <authorList>
            <person name="Tran Van P."/>
        </authorList>
    </citation>
    <scope>NUCLEOTIDE SEQUENCE</scope>
</reference>
<dbReference type="AlphaFoldDB" id="A0A7R9IJL0"/>
<keyword evidence="4" id="KW-0325">Glycoprotein</keyword>
<dbReference type="PROSITE" id="PS00941">
    <property type="entry name" value="CARBOXYLESTERASE_B_2"/>
    <property type="match status" value="1"/>
</dbReference>
<evidence type="ECO:0000256" key="1">
    <source>
        <dbReference type="ARBA" id="ARBA00005964"/>
    </source>
</evidence>
<evidence type="ECO:0000256" key="3">
    <source>
        <dbReference type="ARBA" id="ARBA00022801"/>
    </source>
</evidence>
<dbReference type="Gene3D" id="3.40.50.1820">
    <property type="entry name" value="alpha/beta hydrolase"/>
    <property type="match status" value="2"/>
</dbReference>
<keyword evidence="3 5" id="KW-0378">Hydrolase</keyword>
<dbReference type="PROSITE" id="PS00122">
    <property type="entry name" value="CARBOXYLESTERASE_B_1"/>
    <property type="match status" value="1"/>
</dbReference>
<gene>
    <name evidence="7" type="ORF">TTEB3V08_LOCUS7559</name>
</gene>
<name>A0A7R9IJL0_9NEOP</name>
<sequence length="669" mass="74651">MFSLEKNTMGVKCAVLRILALILLSDFQETCKQTGHGATTVVVKVSEGALRGRVATTKTFKAYYSFQGVPYAKPPVGELRFKSPRAMAPWIGVRDALEEGSVCPQAMPDLNGTEDCLFLNIYTPQLPRDESSLLPVMAFLPGGGLYHGSATSQMYGPDYLVDAGVILVTINYRLGPLGFLGIPHPEVTVNAGMKDQVAALRWIQWNIRQFGGDPKKVTLFGESAGGLSVEFHLLSHMSIGLFKQAISESGSVLDPFSYAKSTYEKAFKLAQILGFNTSDVNELVKFLKQAPADELVLHQMETLSKKWVRVFAPVQTVRSVGRESWSGLLNNVCVNAHSIKKEYVATVKSILRLSSSACPVRCEIVWNKSSSSKRSDCSEFSDVSFVHARSACSVRLEYSAQESSRQLRPFVTTLEFEEQEGEEVFLPGEPSRLLDAGKFQKVPYITGINDAEGKGFVTDVLANESIWRDIEASFDRFVPLDLNLQMGSATSIAVGAKIREFYFGNQTLDSRALPSLIKLVTDVRFLLGLHHSLKKRVSNRERQLYVYQFAFDGKLGRSRYLGFNFTSKGASHSDELPYIFSEFEVEVEVSSDSPEMRTLRRMVTLWTNFAKTGDPNGGLDVTWKPITASDSYYLRIDTELSLKVNLEKERLAFWDQLYEEVHKGVYDKD</sequence>
<evidence type="ECO:0000259" key="6">
    <source>
        <dbReference type="Pfam" id="PF00135"/>
    </source>
</evidence>
<dbReference type="InterPro" id="IPR002018">
    <property type="entry name" value="CarbesteraseB"/>
</dbReference>
<accession>A0A7R9IJL0</accession>
<feature type="chain" id="PRO_5031596055" description="Carboxylic ester hydrolase" evidence="5">
    <location>
        <begin position="33"/>
        <end position="669"/>
    </location>
</feature>
<evidence type="ECO:0000256" key="4">
    <source>
        <dbReference type="ARBA" id="ARBA00023180"/>
    </source>
</evidence>
<proteinExistence type="inferred from homology"/>
<dbReference type="InterPro" id="IPR050309">
    <property type="entry name" value="Type-B_Carboxylest/Lipase"/>
</dbReference>
<feature type="signal peptide" evidence="5">
    <location>
        <begin position="1"/>
        <end position="32"/>
    </location>
</feature>